<accession>A0A9D4ZP47</accession>
<dbReference type="EMBL" id="JABFUD020000002">
    <property type="protein sequence ID" value="KAI5082718.1"/>
    <property type="molecule type" value="Genomic_DNA"/>
</dbReference>
<name>A0A9D4ZP47_ADICA</name>
<dbReference type="Proteomes" id="UP000886520">
    <property type="component" value="Chromosome 3"/>
</dbReference>
<evidence type="ECO:0000256" key="1">
    <source>
        <dbReference type="SAM" id="MobiDB-lite"/>
    </source>
</evidence>
<comment type="caution">
    <text evidence="2">The sequence shown here is derived from an EMBL/GenBank/DDBJ whole genome shotgun (WGS) entry which is preliminary data.</text>
</comment>
<sequence length="107" mass="11346">MRAAAAEVNPGRETAPLGGQKDARVLAGKRAEEEVVVAVDCKKRELSPLPVKRGPTEGVVGAASFSLVCLDGSLGEAVVSIVEGWREPVVVEDIEREPKKLSLTLKK</sequence>
<feature type="region of interest" description="Disordered" evidence="1">
    <location>
        <begin position="1"/>
        <end position="21"/>
    </location>
</feature>
<gene>
    <name evidence="2" type="ORF">GOP47_0002461</name>
</gene>
<keyword evidence="3" id="KW-1185">Reference proteome</keyword>
<evidence type="ECO:0000313" key="3">
    <source>
        <dbReference type="Proteomes" id="UP000886520"/>
    </source>
</evidence>
<dbReference type="AlphaFoldDB" id="A0A9D4ZP47"/>
<proteinExistence type="predicted"/>
<reference evidence="2" key="1">
    <citation type="submission" date="2021-01" db="EMBL/GenBank/DDBJ databases">
        <title>Adiantum capillus-veneris genome.</title>
        <authorList>
            <person name="Fang Y."/>
            <person name="Liao Q."/>
        </authorList>
    </citation>
    <scope>NUCLEOTIDE SEQUENCE</scope>
    <source>
        <strain evidence="2">H3</strain>
        <tissue evidence="2">Leaf</tissue>
    </source>
</reference>
<evidence type="ECO:0000313" key="2">
    <source>
        <dbReference type="EMBL" id="KAI5082718.1"/>
    </source>
</evidence>
<organism evidence="2 3">
    <name type="scientific">Adiantum capillus-veneris</name>
    <name type="common">Maidenhair fern</name>
    <dbReference type="NCBI Taxonomy" id="13818"/>
    <lineage>
        <taxon>Eukaryota</taxon>
        <taxon>Viridiplantae</taxon>
        <taxon>Streptophyta</taxon>
        <taxon>Embryophyta</taxon>
        <taxon>Tracheophyta</taxon>
        <taxon>Polypodiopsida</taxon>
        <taxon>Polypodiidae</taxon>
        <taxon>Polypodiales</taxon>
        <taxon>Pteridineae</taxon>
        <taxon>Pteridaceae</taxon>
        <taxon>Vittarioideae</taxon>
        <taxon>Adiantum</taxon>
    </lineage>
</organism>
<protein>
    <submittedName>
        <fullName evidence="2">Uncharacterized protein</fullName>
    </submittedName>
</protein>